<keyword evidence="1" id="KW-1133">Transmembrane helix</keyword>
<dbReference type="EMBL" id="JASJQH010001607">
    <property type="protein sequence ID" value="KAK9761045.1"/>
    <property type="molecule type" value="Genomic_DNA"/>
</dbReference>
<reference evidence="2 3" key="1">
    <citation type="submission" date="2023-04" db="EMBL/GenBank/DDBJ databases">
        <title>Genome of Basidiobolus ranarum AG-B5.</title>
        <authorList>
            <person name="Stajich J.E."/>
            <person name="Carter-House D."/>
            <person name="Gryganskyi A."/>
        </authorList>
    </citation>
    <scope>NUCLEOTIDE SEQUENCE [LARGE SCALE GENOMIC DNA]</scope>
    <source>
        <strain evidence="2 3">AG-B5</strain>
    </source>
</reference>
<dbReference type="Proteomes" id="UP001479436">
    <property type="component" value="Unassembled WGS sequence"/>
</dbReference>
<feature type="transmembrane region" description="Helical" evidence="1">
    <location>
        <begin position="430"/>
        <end position="451"/>
    </location>
</feature>
<feature type="transmembrane region" description="Helical" evidence="1">
    <location>
        <begin position="37"/>
        <end position="58"/>
    </location>
</feature>
<evidence type="ECO:0000313" key="2">
    <source>
        <dbReference type="EMBL" id="KAK9761045.1"/>
    </source>
</evidence>
<proteinExistence type="predicted"/>
<keyword evidence="1" id="KW-0812">Transmembrane</keyword>
<keyword evidence="1" id="KW-0472">Membrane</keyword>
<gene>
    <name evidence="2" type="ORF">K7432_014363</name>
</gene>
<evidence type="ECO:0000313" key="3">
    <source>
        <dbReference type="Proteomes" id="UP001479436"/>
    </source>
</evidence>
<protein>
    <submittedName>
        <fullName evidence="2">Uncharacterized protein</fullName>
    </submittedName>
</protein>
<accession>A0ABR2WHQ8</accession>
<keyword evidence="3" id="KW-1185">Reference proteome</keyword>
<feature type="transmembrane region" description="Helical" evidence="1">
    <location>
        <begin position="78"/>
        <end position="98"/>
    </location>
</feature>
<name>A0ABR2WHQ8_9FUNG</name>
<feature type="transmembrane region" description="Helical" evidence="1">
    <location>
        <begin position="110"/>
        <end position="131"/>
    </location>
</feature>
<evidence type="ECO:0000256" key="1">
    <source>
        <dbReference type="SAM" id="Phobius"/>
    </source>
</evidence>
<sequence>MVHYTSCQVPSKSQVLVTAQCEVPFGTITLNEEWTKVVVSVVSVAQPMLVTIVGLTLWRLWWLNRRWSFKRRRYYGPGWAIATSMTHMPGLMTLLGSLSKIRKFGVKRVTFTLTLMLLLVGVILPLLSLLWSSFVIKIGQVPYKLENNINVNLDNPPLPEVIKSRSSLLMSMGKIVYGEKPLLSNDLLKDHMVGMSTAEITPVRSTWRWWRVEILPHANSCMISVATTLSSQPTIVSSVNYGNSSSDIIVEEVSSKCSTLRNTLNFFKSPEVISDSSPIPFGTVEMLRSDQNQDSWCHVQYSCRVKVHITRGEILTNSNGEVTWNTLLNSNDPDNIYDMMVSVGGAAKIGDFTMRDWLDAKSDVHWQLKAVNLTKEAANIKYAMYVSLGKYKSAHETLQQTLREFTREATLRQPQVAVLKINGTISKIQFSWIAALVWLIAMAISAGIWMISSKKVKSDPLLNKVLDSSEVVNRVAMISEETKISPLSDEQTYYGWPLYLTGDKNSTTASWRPKSAHVKQDF</sequence>
<comment type="caution">
    <text evidence="2">The sequence shown here is derived from an EMBL/GenBank/DDBJ whole genome shotgun (WGS) entry which is preliminary data.</text>
</comment>
<organism evidence="2 3">
    <name type="scientific">Basidiobolus ranarum</name>
    <dbReference type="NCBI Taxonomy" id="34480"/>
    <lineage>
        <taxon>Eukaryota</taxon>
        <taxon>Fungi</taxon>
        <taxon>Fungi incertae sedis</taxon>
        <taxon>Zoopagomycota</taxon>
        <taxon>Entomophthoromycotina</taxon>
        <taxon>Basidiobolomycetes</taxon>
        <taxon>Basidiobolales</taxon>
        <taxon>Basidiobolaceae</taxon>
        <taxon>Basidiobolus</taxon>
    </lineage>
</organism>